<dbReference type="EMBL" id="CP017781">
    <property type="protein sequence ID" value="AOZ70834.1"/>
    <property type="molecule type" value="Genomic_DNA"/>
</dbReference>
<feature type="transmembrane region" description="Helical" evidence="1">
    <location>
        <begin position="235"/>
        <end position="253"/>
    </location>
</feature>
<feature type="transmembrane region" description="Helical" evidence="1">
    <location>
        <begin position="338"/>
        <end position="371"/>
    </location>
</feature>
<reference evidence="2 3" key="1">
    <citation type="submission" date="2016-10" db="EMBL/GenBank/DDBJ databases">
        <title>Rhodobacter sp. LPB0142, isolated from sea water.</title>
        <authorList>
            <person name="Kim E."/>
            <person name="Yi H."/>
        </authorList>
    </citation>
    <scope>NUCLEOTIDE SEQUENCE [LARGE SCALE GENOMIC DNA]</scope>
    <source>
        <strain evidence="2 3">LPB0142</strain>
    </source>
</reference>
<proteinExistence type="predicted"/>
<protein>
    <submittedName>
        <fullName evidence="2">Uncharacterized protein</fullName>
    </submittedName>
</protein>
<feature type="transmembrane region" description="Helical" evidence="1">
    <location>
        <begin position="383"/>
        <end position="407"/>
    </location>
</feature>
<organism evidence="2 3">
    <name type="scientific">Rhodobacter xanthinilyticus</name>
    <dbReference type="NCBI Taxonomy" id="1850250"/>
    <lineage>
        <taxon>Bacteria</taxon>
        <taxon>Pseudomonadati</taxon>
        <taxon>Pseudomonadota</taxon>
        <taxon>Alphaproteobacteria</taxon>
        <taxon>Rhodobacterales</taxon>
        <taxon>Rhodobacter group</taxon>
        <taxon>Rhodobacter</taxon>
    </lineage>
</organism>
<dbReference type="Proteomes" id="UP000176562">
    <property type="component" value="Chromosome"/>
</dbReference>
<feature type="transmembrane region" description="Helical" evidence="1">
    <location>
        <begin position="46"/>
        <end position="66"/>
    </location>
</feature>
<dbReference type="KEGG" id="rhp:LPB142_02505"/>
<evidence type="ECO:0000256" key="1">
    <source>
        <dbReference type="SAM" id="Phobius"/>
    </source>
</evidence>
<name>A0A1D9MG36_9RHOB</name>
<feature type="transmembrane region" description="Helical" evidence="1">
    <location>
        <begin position="20"/>
        <end position="39"/>
    </location>
</feature>
<accession>A0A1D9MG36</accession>
<feature type="transmembrane region" description="Helical" evidence="1">
    <location>
        <begin position="195"/>
        <end position="215"/>
    </location>
</feature>
<dbReference type="AlphaFoldDB" id="A0A1D9MG36"/>
<feature type="transmembrane region" description="Helical" evidence="1">
    <location>
        <begin position="427"/>
        <end position="445"/>
    </location>
</feature>
<keyword evidence="1" id="KW-0812">Transmembrane</keyword>
<sequence length="446" mass="44620">MIAGLLAGQIGARLWPELAALNGLAAAAAVALALLRLGAVNKIARVFAIGALVVAATVALTAPEALPAMERALMQGTAFSAFLTTLGLIRAPVRASKVIGAAAAQLFAFPARMRAAAMTFGAQFLSVLFNIGTIGMMSDIAADHAARARAEGKPGLDPGPVTLAALRGTLLMTVWNPIGVGFAIVTSAIPALDPVVFLGVSFGAAMLVSLGALAFDRGATAPDPESTAPAGGARALGAILAGVAGLIAVTLALHRALDVSFLVAACLVLPLLALLWPILEPAARPARRQNPLDTLAEASSTMANEATIFLAAAVIGAGVSLALNALGIGALIESGALPALAIILGCLVLIPLAGAALIPHSIVMVMAAQLFGAGPVGAAHPLSLALALCFAWALAISASPISAMSIITGRALGLSPARVTFTINRGFTLYGLALAAALVTLIHFVE</sequence>
<feature type="transmembrane region" description="Helical" evidence="1">
    <location>
        <begin position="72"/>
        <end position="89"/>
    </location>
</feature>
<keyword evidence="1" id="KW-0472">Membrane</keyword>
<dbReference type="STRING" id="1850250.LPB142_02505"/>
<feature type="transmembrane region" description="Helical" evidence="1">
    <location>
        <begin position="308"/>
        <end position="332"/>
    </location>
</feature>
<feature type="transmembrane region" description="Helical" evidence="1">
    <location>
        <begin position="170"/>
        <end position="189"/>
    </location>
</feature>
<evidence type="ECO:0000313" key="2">
    <source>
        <dbReference type="EMBL" id="AOZ70834.1"/>
    </source>
</evidence>
<evidence type="ECO:0000313" key="3">
    <source>
        <dbReference type="Proteomes" id="UP000176562"/>
    </source>
</evidence>
<keyword evidence="1" id="KW-1133">Transmembrane helix</keyword>
<feature type="transmembrane region" description="Helical" evidence="1">
    <location>
        <begin position="259"/>
        <end position="279"/>
    </location>
</feature>
<gene>
    <name evidence="2" type="ORF">LPB142_02505</name>
</gene>
<keyword evidence="3" id="KW-1185">Reference proteome</keyword>